<accession>A0ABX3YIB9</accession>
<comment type="caution">
    <text evidence="2">The sequence shown here is derived from an EMBL/GenBank/DDBJ whole genome shotgun (WGS) entry which is preliminary data.</text>
</comment>
<dbReference type="EMBL" id="MRYD01000070">
    <property type="protein sequence ID" value="OSZ59589.1"/>
    <property type="molecule type" value="Genomic_DNA"/>
</dbReference>
<dbReference type="Proteomes" id="UP000194266">
    <property type="component" value="Unassembled WGS sequence"/>
</dbReference>
<sequence length="135" mass="14166">MLTGLRAGSRGLAAAALTAAALLSPALTAPARAADSAPCTPDPNYPGLYRCPMWGTDINMRLAPDPNAAIGAKAPSDGYIQVQCQVRGGRATYDGYWHTWWVKTPPTGMVPALYMSEIFLVGGGNDERDSGLPVC</sequence>
<evidence type="ECO:0000256" key="1">
    <source>
        <dbReference type="SAM" id="SignalP"/>
    </source>
</evidence>
<proteinExistence type="predicted"/>
<organism evidence="2 3">
    <name type="scientific">Streptomyces pharetrae CZA14</name>
    <dbReference type="NCBI Taxonomy" id="1144883"/>
    <lineage>
        <taxon>Bacteria</taxon>
        <taxon>Bacillati</taxon>
        <taxon>Actinomycetota</taxon>
        <taxon>Actinomycetes</taxon>
        <taxon>Kitasatosporales</taxon>
        <taxon>Streptomycetaceae</taxon>
        <taxon>Streptomyces</taxon>
    </lineage>
</organism>
<dbReference type="RefSeq" id="WP_086169922.1">
    <property type="nucleotide sequence ID" value="NZ_MRYD01000070.1"/>
</dbReference>
<reference evidence="2 3" key="1">
    <citation type="submission" date="2016-12" db="EMBL/GenBank/DDBJ databases">
        <title>Genome Mining:The Detection of Biosynthetic Gene Clusters to Aid in the Expression of Curamycin A produced by Streptomyces sp. strain CZA14.</title>
        <authorList>
            <person name="Durrell K.A."/>
            <person name="Kirby B.M."/>
            <person name="Khan W."/>
            <person name="Mthethwa T."/>
            <person name="Le Roes-Hill M."/>
        </authorList>
    </citation>
    <scope>NUCLEOTIDE SEQUENCE [LARGE SCALE GENOMIC DNA]</scope>
    <source>
        <strain evidence="2 3">CZA14</strain>
    </source>
</reference>
<feature type="signal peptide" evidence="1">
    <location>
        <begin position="1"/>
        <end position="33"/>
    </location>
</feature>
<keyword evidence="3" id="KW-1185">Reference proteome</keyword>
<gene>
    <name evidence="2" type="ORF">OQI_15365</name>
</gene>
<evidence type="ECO:0000313" key="3">
    <source>
        <dbReference type="Proteomes" id="UP000194266"/>
    </source>
</evidence>
<evidence type="ECO:0008006" key="4">
    <source>
        <dbReference type="Google" id="ProtNLM"/>
    </source>
</evidence>
<name>A0ABX3YIB9_9ACTN</name>
<feature type="chain" id="PRO_5046207880" description="Ig-like domain-containing protein" evidence="1">
    <location>
        <begin position="34"/>
        <end position="135"/>
    </location>
</feature>
<evidence type="ECO:0000313" key="2">
    <source>
        <dbReference type="EMBL" id="OSZ59589.1"/>
    </source>
</evidence>
<keyword evidence="1" id="KW-0732">Signal</keyword>
<protein>
    <recommendedName>
        <fullName evidence="4">Ig-like domain-containing protein</fullName>
    </recommendedName>
</protein>